<reference evidence="1 2" key="1">
    <citation type="submission" date="2022-01" db="EMBL/GenBank/DDBJ databases">
        <title>Labilibaculum sp. nov, a marine bacterium isolated from Antarctica.</title>
        <authorList>
            <person name="Dai W."/>
        </authorList>
    </citation>
    <scope>NUCLEOTIDE SEQUENCE [LARGE SCALE GENOMIC DNA]</scope>
    <source>
        <strain evidence="1 2">DW002</strain>
    </source>
</reference>
<dbReference type="Proteomes" id="UP001528920">
    <property type="component" value="Unassembled WGS sequence"/>
</dbReference>
<keyword evidence="2" id="KW-1185">Reference proteome</keyword>
<organism evidence="1 2">
    <name type="scientific">Paralabilibaculum antarcticum</name>
    <dbReference type="NCBI Taxonomy" id="2912572"/>
    <lineage>
        <taxon>Bacteria</taxon>
        <taxon>Pseudomonadati</taxon>
        <taxon>Bacteroidota</taxon>
        <taxon>Bacteroidia</taxon>
        <taxon>Marinilabiliales</taxon>
        <taxon>Marinifilaceae</taxon>
        <taxon>Paralabilibaculum</taxon>
    </lineage>
</organism>
<dbReference type="PROSITE" id="PS51257">
    <property type="entry name" value="PROKAR_LIPOPROTEIN"/>
    <property type="match status" value="1"/>
</dbReference>
<protein>
    <recommendedName>
        <fullName evidence="3">Lipoprotein</fullName>
    </recommendedName>
</protein>
<evidence type="ECO:0000313" key="2">
    <source>
        <dbReference type="Proteomes" id="UP001528920"/>
    </source>
</evidence>
<evidence type="ECO:0000313" key="1">
    <source>
        <dbReference type="EMBL" id="MDE5420082.1"/>
    </source>
</evidence>
<gene>
    <name evidence="1" type="ORF">L3049_18990</name>
</gene>
<accession>A0ABT5VXE1</accession>
<dbReference type="EMBL" id="JAKJSC010000008">
    <property type="protein sequence ID" value="MDE5420082.1"/>
    <property type="molecule type" value="Genomic_DNA"/>
</dbReference>
<proteinExistence type="predicted"/>
<sequence length="165" mass="18870">MIKRNNILTALIFSGLFLFSCQQKETVKNNEQTGIKIAKPITYEVLVKNPNPDDDWKTECLANTDTKILVEDILKAVKNGNLPAFDYYDNHELSKSEIKEIIKEGNLSENTANIQFEEEWYWDKNELALSKKVNKIMLGYAVYDGKGAVRGYKASFVIDLNLNKN</sequence>
<name>A0ABT5VXE1_9BACT</name>
<comment type="caution">
    <text evidence="1">The sequence shown here is derived from an EMBL/GenBank/DDBJ whole genome shotgun (WGS) entry which is preliminary data.</text>
</comment>
<evidence type="ECO:0008006" key="3">
    <source>
        <dbReference type="Google" id="ProtNLM"/>
    </source>
</evidence>
<dbReference type="RefSeq" id="WP_275111414.1">
    <property type="nucleotide sequence ID" value="NZ_JAKJSC010000008.1"/>
</dbReference>